<feature type="active site" description="Proton acceptor" evidence="4">
    <location>
        <position position="435"/>
    </location>
</feature>
<dbReference type="AlphaFoldDB" id="A0A1G5HZA9"/>
<keyword evidence="3 5" id="KW-0274">FAD</keyword>
<evidence type="ECO:0000313" key="9">
    <source>
        <dbReference type="EMBL" id="SCY69142.1"/>
    </source>
</evidence>
<dbReference type="InterPro" id="IPR004099">
    <property type="entry name" value="Pyr_nucl-diS_OxRdtase_dimer"/>
</dbReference>
<dbReference type="Pfam" id="PF02852">
    <property type="entry name" value="Pyr_redox_dim"/>
    <property type="match status" value="1"/>
</dbReference>
<dbReference type="PANTHER" id="PTHR43014:SF4">
    <property type="entry name" value="PYRIDINE NUCLEOTIDE-DISULFIDE OXIDOREDUCTASE RCLA-RELATED"/>
    <property type="match status" value="1"/>
</dbReference>
<feature type="binding site" evidence="5">
    <location>
        <position position="50"/>
    </location>
    <ligand>
        <name>FAD</name>
        <dbReference type="ChEBI" id="CHEBI:57692"/>
    </ligand>
</feature>
<evidence type="ECO:0000313" key="10">
    <source>
        <dbReference type="Proteomes" id="UP000199502"/>
    </source>
</evidence>
<dbReference type="InterPro" id="IPR001100">
    <property type="entry name" value="Pyr_nuc-diS_OxRdtase"/>
</dbReference>
<proteinExistence type="inferred from homology"/>
<dbReference type="Proteomes" id="UP000199502">
    <property type="component" value="Unassembled WGS sequence"/>
</dbReference>
<dbReference type="GO" id="GO:0050660">
    <property type="term" value="F:flavin adenine dinucleotide binding"/>
    <property type="evidence" value="ECO:0007669"/>
    <property type="project" value="TreeGrafter"/>
</dbReference>
<feature type="disulfide bond" description="Redox-active" evidence="6">
    <location>
        <begin position="41"/>
        <end position="46"/>
    </location>
</feature>
<organism evidence="9 10">
    <name type="scientific">Paracoccus tibetensis</name>
    <dbReference type="NCBI Taxonomy" id="336292"/>
    <lineage>
        <taxon>Bacteria</taxon>
        <taxon>Pseudomonadati</taxon>
        <taxon>Pseudomonadota</taxon>
        <taxon>Alphaproteobacteria</taxon>
        <taxon>Rhodobacterales</taxon>
        <taxon>Paracoccaceae</taxon>
        <taxon>Paracoccus</taxon>
    </lineage>
</organism>
<keyword evidence="5" id="KW-0547">Nucleotide-binding</keyword>
<feature type="binding site" evidence="5">
    <location>
        <begin position="139"/>
        <end position="141"/>
    </location>
    <ligand>
        <name>FAD</name>
        <dbReference type="ChEBI" id="CHEBI:57692"/>
    </ligand>
</feature>
<evidence type="ECO:0000256" key="3">
    <source>
        <dbReference type="ARBA" id="ARBA00022827"/>
    </source>
</evidence>
<dbReference type="STRING" id="336292.SAMN05660710_02405"/>
<keyword evidence="5" id="KW-0520">NAD</keyword>
<dbReference type="SUPFAM" id="SSF55424">
    <property type="entry name" value="FAD/NAD-linked reductases, dimerisation (C-terminal) domain"/>
    <property type="match status" value="1"/>
</dbReference>
<evidence type="ECO:0000256" key="6">
    <source>
        <dbReference type="PIRSR" id="PIRSR000350-4"/>
    </source>
</evidence>
<dbReference type="Pfam" id="PF07992">
    <property type="entry name" value="Pyr_redox_2"/>
    <property type="match status" value="1"/>
</dbReference>
<comment type="cofactor">
    <cofactor evidence="5">
        <name>FAD</name>
        <dbReference type="ChEBI" id="CHEBI:57692"/>
    </cofactor>
    <text evidence="5">Binds 1 FAD per subunit.</text>
</comment>
<evidence type="ECO:0000259" key="7">
    <source>
        <dbReference type="Pfam" id="PF02852"/>
    </source>
</evidence>
<dbReference type="InterPro" id="IPR023753">
    <property type="entry name" value="FAD/NAD-binding_dom"/>
</dbReference>
<evidence type="ECO:0000256" key="4">
    <source>
        <dbReference type="PIRSR" id="PIRSR000350-2"/>
    </source>
</evidence>
<evidence type="ECO:0000259" key="8">
    <source>
        <dbReference type="Pfam" id="PF07992"/>
    </source>
</evidence>
<evidence type="ECO:0000256" key="5">
    <source>
        <dbReference type="PIRSR" id="PIRSR000350-3"/>
    </source>
</evidence>
<comment type="similarity">
    <text evidence="1">Belongs to the class-I pyridine nucleotide-disulfide oxidoreductase family.</text>
</comment>
<keyword evidence="2" id="KW-0285">Flavoprotein</keyword>
<keyword evidence="10" id="KW-1185">Reference proteome</keyword>
<dbReference type="Gene3D" id="3.50.50.60">
    <property type="entry name" value="FAD/NAD(P)-binding domain"/>
    <property type="match status" value="2"/>
</dbReference>
<evidence type="ECO:0000256" key="2">
    <source>
        <dbReference type="ARBA" id="ARBA00022630"/>
    </source>
</evidence>
<feature type="binding site" evidence="5">
    <location>
        <position position="308"/>
    </location>
    <ligand>
        <name>FAD</name>
        <dbReference type="ChEBI" id="CHEBI:57692"/>
    </ligand>
</feature>
<reference evidence="9 10" key="1">
    <citation type="submission" date="2016-10" db="EMBL/GenBank/DDBJ databases">
        <authorList>
            <person name="de Groot N.N."/>
        </authorList>
    </citation>
    <scope>NUCLEOTIDE SEQUENCE [LARGE SCALE GENOMIC DNA]</scope>
    <source>
        <strain evidence="9 10">CGMCC 1.8925</strain>
    </source>
</reference>
<dbReference type="PANTHER" id="PTHR43014">
    <property type="entry name" value="MERCURIC REDUCTASE"/>
    <property type="match status" value="1"/>
</dbReference>
<feature type="domain" description="Pyridine nucleotide-disulphide oxidoreductase dimerisation" evidence="7">
    <location>
        <begin position="346"/>
        <end position="445"/>
    </location>
</feature>
<protein>
    <submittedName>
        <fullName evidence="9">Dihydrolipoamide dehydrogenase</fullName>
    </submittedName>
</protein>
<dbReference type="RefSeq" id="WP_245686643.1">
    <property type="nucleotide sequence ID" value="NZ_FMVT01000007.1"/>
</dbReference>
<dbReference type="SUPFAM" id="SSF51905">
    <property type="entry name" value="FAD/NAD(P)-binding domain"/>
    <property type="match status" value="1"/>
</dbReference>
<feature type="binding site" evidence="5">
    <location>
        <position position="266"/>
    </location>
    <ligand>
        <name>NAD(+)</name>
        <dbReference type="ChEBI" id="CHEBI:57540"/>
    </ligand>
</feature>
<dbReference type="EMBL" id="FMVT01000007">
    <property type="protein sequence ID" value="SCY69142.1"/>
    <property type="molecule type" value="Genomic_DNA"/>
</dbReference>
<dbReference type="PIRSF" id="PIRSF000350">
    <property type="entry name" value="Mercury_reductase_MerA"/>
    <property type="match status" value="1"/>
</dbReference>
<evidence type="ECO:0000256" key="1">
    <source>
        <dbReference type="ARBA" id="ARBA00007532"/>
    </source>
</evidence>
<dbReference type="GO" id="GO:0003955">
    <property type="term" value="F:NAD(P)H dehydrogenase (quinone) activity"/>
    <property type="evidence" value="ECO:0007669"/>
    <property type="project" value="TreeGrafter"/>
</dbReference>
<dbReference type="NCBIfam" id="NF004939">
    <property type="entry name" value="PRK06292.1-1"/>
    <property type="match status" value="1"/>
</dbReference>
<dbReference type="InterPro" id="IPR016156">
    <property type="entry name" value="FAD/NAD-linked_Rdtase_dimer_sf"/>
</dbReference>
<accession>A0A1G5HZA9</accession>
<dbReference type="InterPro" id="IPR036188">
    <property type="entry name" value="FAD/NAD-bd_sf"/>
</dbReference>
<gene>
    <name evidence="9" type="ORF">SAMN05660710_02405</name>
</gene>
<sequence>MIRCDVAVIGAGTAGLAAERAARGAGARTVLIDPEFNGTLCALAGCMPSKLLIAAASAAHQVEQAPRFGVLPGPMRIDGPRVMTRLRAERDRFLSFTRESFDDLPEGTALVGRARFSAAQRLTLEDGREIEAGAIVIATGSRPVVPPPFRDLGPNVMTTDTLFELPDLPQRLAVIGAGPLGAELAQAMARLGVRVTLLDSGDAVAKARAPAVNAALGAALSEDLRLILGVETSAERLENGEIRVSWTGEDGRAGQDDFTHVLVATGRAPVLSGLELKASGIDLDEDGQPLFNRLTMQCGNTPVFMAGDVAADAPVLHEASSEGAIAGRNAAQFPKVDPFERHVFFTIAFTDPPSAAIGAAAKDAAISASADYGDQGRARVEGRARGVLCIHADPGGRLVGADLCAPGGEHLAHQLAWAVQSGATAAQLLDMPFYHPTLEEGMKTALREICRRSGTSEPPSRDVGSPSGS</sequence>
<dbReference type="Gene3D" id="3.30.390.30">
    <property type="match status" value="1"/>
</dbReference>
<dbReference type="PRINTS" id="PR00368">
    <property type="entry name" value="FADPNR"/>
</dbReference>
<feature type="domain" description="FAD/NAD(P)-binding" evidence="8">
    <location>
        <begin position="5"/>
        <end position="323"/>
    </location>
</feature>
<feature type="binding site" evidence="5">
    <location>
        <begin position="176"/>
        <end position="183"/>
    </location>
    <ligand>
        <name>NAD(+)</name>
        <dbReference type="ChEBI" id="CHEBI:57540"/>
    </ligand>
</feature>
<name>A0A1G5HZA9_9RHOB</name>
<dbReference type="PRINTS" id="PR00411">
    <property type="entry name" value="PNDRDTASEI"/>
</dbReference>